<comment type="caution">
    <text evidence="2">The sequence shown here is derived from an EMBL/GenBank/DDBJ whole genome shotgun (WGS) entry which is preliminary data.</text>
</comment>
<keyword evidence="3" id="KW-1185">Reference proteome</keyword>
<evidence type="ECO:0000313" key="3">
    <source>
        <dbReference type="Proteomes" id="UP001165378"/>
    </source>
</evidence>
<feature type="transmembrane region" description="Helical" evidence="1">
    <location>
        <begin position="30"/>
        <end position="54"/>
    </location>
</feature>
<reference evidence="2" key="1">
    <citation type="submission" date="2022-01" db="EMBL/GenBank/DDBJ databases">
        <title>Genome-Based Taxonomic Classification of the Phylum Actinobacteria.</title>
        <authorList>
            <person name="Gao Y."/>
        </authorList>
    </citation>
    <scope>NUCLEOTIDE SEQUENCE</scope>
    <source>
        <strain evidence="2">KLBMP 8922</strain>
    </source>
</reference>
<feature type="transmembrane region" description="Helical" evidence="1">
    <location>
        <begin position="61"/>
        <end position="80"/>
    </location>
</feature>
<gene>
    <name evidence="2" type="ORF">LZ495_31590</name>
</gene>
<accession>A0AA41U3E9</accession>
<keyword evidence="1" id="KW-0472">Membrane</keyword>
<dbReference type="AlphaFoldDB" id="A0AA41U3E9"/>
<keyword evidence="1" id="KW-0812">Transmembrane</keyword>
<organism evidence="2 3">
    <name type="scientific">Yinghuangia soli</name>
    <dbReference type="NCBI Taxonomy" id="2908204"/>
    <lineage>
        <taxon>Bacteria</taxon>
        <taxon>Bacillati</taxon>
        <taxon>Actinomycetota</taxon>
        <taxon>Actinomycetes</taxon>
        <taxon>Kitasatosporales</taxon>
        <taxon>Streptomycetaceae</taxon>
        <taxon>Yinghuangia</taxon>
    </lineage>
</organism>
<keyword evidence="1" id="KW-1133">Transmembrane helix</keyword>
<dbReference type="EMBL" id="JAKFHA010000026">
    <property type="protein sequence ID" value="MCF2531736.1"/>
    <property type="molecule type" value="Genomic_DNA"/>
</dbReference>
<dbReference type="Proteomes" id="UP001165378">
    <property type="component" value="Unassembled WGS sequence"/>
</dbReference>
<sequence>MPDTTPIPAPTPITGTGVQQAPIPPAQAPAYTGATVVTAGSISAVLLGVAVWYVLKHKKAVGLHMLLGVCLGLALANSVIGRALNQVVASLVGALIGVTGSL</sequence>
<proteinExistence type="predicted"/>
<evidence type="ECO:0000256" key="1">
    <source>
        <dbReference type="SAM" id="Phobius"/>
    </source>
</evidence>
<name>A0AA41U3E9_9ACTN</name>
<dbReference type="RefSeq" id="WP_235056385.1">
    <property type="nucleotide sequence ID" value="NZ_JAKFHA010000026.1"/>
</dbReference>
<protein>
    <submittedName>
        <fullName evidence="2">Uncharacterized protein</fullName>
    </submittedName>
</protein>
<evidence type="ECO:0000313" key="2">
    <source>
        <dbReference type="EMBL" id="MCF2531736.1"/>
    </source>
</evidence>